<evidence type="ECO:0000256" key="4">
    <source>
        <dbReference type="ARBA" id="ARBA00022679"/>
    </source>
</evidence>
<keyword evidence="2" id="KW-1003">Cell membrane</keyword>
<sequence length="282" mass="30848">MVFLFRLLSALPLSWLHGLGALAGRLAYLLSARYRRLLRQNLAQAGLEAPGRAPLAAAQAGRALFELPKLWLRPQTEVVARVVEVSGWELVEGAWAAGKGLLFLTPHLGCFEITAQYYAAHRPMTVLYRRPKRDALAPLIEQGRGANLKLAPADLSGVRSLIRALRQGEAVGMLPDQVPGSGEGVWVPFFGRPAYTMTLASRLADTGATVLLAYAERLPGARGYHLKLFPLLAPLEGDSSQKAAALNRALEDLIRQCPEQYLWGYNRYKRPRGAPPPPGEGR</sequence>
<reference evidence="7 8" key="1">
    <citation type="submission" date="2020-03" db="EMBL/GenBank/DDBJ databases">
        <authorList>
            <consortium name="Genoscope - CEA"/>
            <person name="William W."/>
        </authorList>
    </citation>
    <scope>NUCLEOTIDE SEQUENCE [LARGE SCALE GENOMIC DNA]</scope>
    <source>
        <strain evidence="8">DSM 16959</strain>
    </source>
</reference>
<keyword evidence="5" id="KW-0472">Membrane</keyword>
<comment type="subcellular location">
    <subcellularLocation>
        <location evidence="1">Cell inner membrane</location>
    </subcellularLocation>
</comment>
<keyword evidence="6 7" id="KW-0012">Acyltransferase</keyword>
<evidence type="ECO:0000256" key="3">
    <source>
        <dbReference type="ARBA" id="ARBA00022519"/>
    </source>
</evidence>
<evidence type="ECO:0000313" key="8">
    <source>
        <dbReference type="Proteomes" id="UP000515733"/>
    </source>
</evidence>
<accession>A0A6S6Y1I1</accession>
<dbReference type="NCBIfam" id="NF006487">
    <property type="entry name" value="PRK08905.1"/>
    <property type="match status" value="1"/>
</dbReference>
<keyword evidence="4 7" id="KW-0808">Transferase</keyword>
<keyword evidence="3" id="KW-0997">Cell inner membrane</keyword>
<evidence type="ECO:0000256" key="2">
    <source>
        <dbReference type="ARBA" id="ARBA00022475"/>
    </source>
</evidence>
<dbReference type="GO" id="GO:0005886">
    <property type="term" value="C:plasma membrane"/>
    <property type="evidence" value="ECO:0007669"/>
    <property type="project" value="UniProtKB-SubCell"/>
</dbReference>
<dbReference type="GO" id="GO:0016746">
    <property type="term" value="F:acyltransferase activity"/>
    <property type="evidence" value="ECO:0007669"/>
    <property type="project" value="UniProtKB-KW"/>
</dbReference>
<protein>
    <submittedName>
        <fullName evidence="7">Lipid A biosynthesis acyltransferase</fullName>
    </submittedName>
</protein>
<gene>
    <name evidence="7" type="ORF">DENOEST_3537</name>
</gene>
<dbReference type="AlphaFoldDB" id="A0A6S6Y1I1"/>
<dbReference type="Proteomes" id="UP000515733">
    <property type="component" value="Chromosome"/>
</dbReference>
<keyword evidence="8" id="KW-1185">Reference proteome</keyword>
<dbReference type="InterPro" id="IPR004960">
    <property type="entry name" value="LipA_acyltrans"/>
</dbReference>
<dbReference type="PANTHER" id="PTHR30606:SF10">
    <property type="entry name" value="PHOSPHATIDYLINOSITOL MANNOSIDE ACYLTRANSFERASE"/>
    <property type="match status" value="1"/>
</dbReference>
<name>A0A6S6Y1I1_9PROT</name>
<dbReference type="CDD" id="cd07984">
    <property type="entry name" value="LPLAT_LABLAT-like"/>
    <property type="match status" value="1"/>
</dbReference>
<dbReference type="PANTHER" id="PTHR30606">
    <property type="entry name" value="LIPID A BIOSYNTHESIS LAUROYL ACYLTRANSFERASE"/>
    <property type="match status" value="1"/>
</dbReference>
<dbReference type="GO" id="GO:0009247">
    <property type="term" value="P:glycolipid biosynthetic process"/>
    <property type="evidence" value="ECO:0007669"/>
    <property type="project" value="UniProtKB-ARBA"/>
</dbReference>
<dbReference type="Pfam" id="PF03279">
    <property type="entry name" value="Lip_A_acyltrans"/>
    <property type="match status" value="1"/>
</dbReference>
<dbReference type="PIRSF" id="PIRSF026649">
    <property type="entry name" value="MsbB"/>
    <property type="match status" value="1"/>
</dbReference>
<proteinExistence type="predicted"/>
<dbReference type="EMBL" id="LR778301">
    <property type="protein sequence ID" value="CAB1370691.1"/>
    <property type="molecule type" value="Genomic_DNA"/>
</dbReference>
<evidence type="ECO:0000313" key="7">
    <source>
        <dbReference type="EMBL" id="CAB1370691.1"/>
    </source>
</evidence>
<dbReference type="KEGG" id="doe:DENOEST_3537"/>
<organism evidence="7 8">
    <name type="scientific">Denitratisoma oestradiolicum</name>
    <dbReference type="NCBI Taxonomy" id="311182"/>
    <lineage>
        <taxon>Bacteria</taxon>
        <taxon>Pseudomonadati</taxon>
        <taxon>Pseudomonadota</taxon>
        <taxon>Betaproteobacteria</taxon>
        <taxon>Nitrosomonadales</taxon>
        <taxon>Sterolibacteriaceae</taxon>
        <taxon>Denitratisoma</taxon>
    </lineage>
</organism>
<evidence type="ECO:0000256" key="1">
    <source>
        <dbReference type="ARBA" id="ARBA00004533"/>
    </source>
</evidence>
<dbReference type="OrthoDB" id="8524027at2"/>
<evidence type="ECO:0000256" key="5">
    <source>
        <dbReference type="ARBA" id="ARBA00023136"/>
    </source>
</evidence>
<evidence type="ECO:0000256" key="6">
    <source>
        <dbReference type="ARBA" id="ARBA00023315"/>
    </source>
</evidence>